<feature type="transmembrane region" description="Helical" evidence="5">
    <location>
        <begin position="349"/>
        <end position="368"/>
    </location>
</feature>
<keyword evidence="3 5" id="KW-1133">Transmembrane helix</keyword>
<keyword evidence="7" id="KW-1185">Reference proteome</keyword>
<dbReference type="PANTHER" id="PTHR43652">
    <property type="entry name" value="BASIC AMINO ACID ANTIPORTER YFCC-RELATED"/>
    <property type="match status" value="1"/>
</dbReference>
<sequence length="506" mass="52455">MSEVFYTSTPKGASLPENAETGRRFLGVLKPSAAVALGVALCLMAVLAVNAVAGWGLGGAAAVTLCIFIAAVWFWIFSPVGDTYVALGAAVALVISGILPSEDLFAALGEDTIWLLMAAFVIAAAVASTGLAARGAAFIVSGARSVRQLAHLTCLGLIVTAFAIPATSGRAALVLPVFLTLRRVLKDRPAVVKMLAVLFPTVILLSAVSSFLGAGAHLITSQILQAAGYPGFDFASWLLLGLPLALVASFLAAELVLRLFTGREERREPLRIPLASLQQDSPQRITGRLDLDEQRSLLLLCAVVALWCTEPIHGLDPALVALIGALVVCLPAYGSVDLGVALKKVPWSMLIFMAATLALGSSLVRTGAADWLAASMLGPVEFFGAAKPYVFVVAVVLVSTAAHLAIQSRSARSAVLIPVIVASAAPMGVDPMAAAFASTAAAGFCHTLTSSAKPVAIFAETEGQPNFEPADLLRLSAWLAPMSAVAVLLFSFTVWPLLGLPVIVSP</sequence>
<feature type="transmembrane region" description="Helical" evidence="5">
    <location>
        <begin position="191"/>
        <end position="214"/>
    </location>
</feature>
<feature type="transmembrane region" description="Helical" evidence="5">
    <location>
        <begin position="60"/>
        <end position="77"/>
    </location>
</feature>
<evidence type="ECO:0000313" key="7">
    <source>
        <dbReference type="Proteomes" id="UP001139158"/>
    </source>
</evidence>
<feature type="transmembrane region" description="Helical" evidence="5">
    <location>
        <begin position="149"/>
        <end position="179"/>
    </location>
</feature>
<evidence type="ECO:0000256" key="5">
    <source>
        <dbReference type="SAM" id="Phobius"/>
    </source>
</evidence>
<dbReference type="Proteomes" id="UP001139158">
    <property type="component" value="Unassembled WGS sequence"/>
</dbReference>
<keyword evidence="4 5" id="KW-0472">Membrane</keyword>
<dbReference type="GO" id="GO:0005886">
    <property type="term" value="C:plasma membrane"/>
    <property type="evidence" value="ECO:0007669"/>
    <property type="project" value="TreeGrafter"/>
</dbReference>
<dbReference type="GO" id="GO:0022857">
    <property type="term" value="F:transmembrane transporter activity"/>
    <property type="evidence" value="ECO:0007669"/>
    <property type="project" value="InterPro"/>
</dbReference>
<protein>
    <submittedName>
        <fullName evidence="6">Anion permease</fullName>
    </submittedName>
</protein>
<feature type="transmembrane region" description="Helical" evidence="5">
    <location>
        <begin position="319"/>
        <end position="342"/>
    </location>
</feature>
<reference evidence="6" key="1">
    <citation type="submission" date="2021-10" db="EMBL/GenBank/DDBJ databases">
        <title>Novel species in genus Arthrobacter.</title>
        <authorList>
            <person name="Liu Y."/>
        </authorList>
    </citation>
    <scope>NUCLEOTIDE SEQUENCE</scope>
    <source>
        <strain evidence="6">Zg-Y453</strain>
    </source>
</reference>
<evidence type="ECO:0000313" key="6">
    <source>
        <dbReference type="EMBL" id="MCC3299058.1"/>
    </source>
</evidence>
<evidence type="ECO:0000256" key="4">
    <source>
        <dbReference type="ARBA" id="ARBA00023136"/>
    </source>
</evidence>
<proteinExistence type="predicted"/>
<organism evidence="6 7">
    <name type="scientific">Arthrobacter caoxuetaonis</name>
    <dbReference type="NCBI Taxonomy" id="2886935"/>
    <lineage>
        <taxon>Bacteria</taxon>
        <taxon>Bacillati</taxon>
        <taxon>Actinomycetota</taxon>
        <taxon>Actinomycetes</taxon>
        <taxon>Micrococcales</taxon>
        <taxon>Micrococcaceae</taxon>
        <taxon>Arthrobacter</taxon>
    </lineage>
</organism>
<evidence type="ECO:0000256" key="2">
    <source>
        <dbReference type="ARBA" id="ARBA00022692"/>
    </source>
</evidence>
<feature type="transmembrane region" description="Helical" evidence="5">
    <location>
        <begin position="83"/>
        <end position="101"/>
    </location>
</feature>
<name>A0A9X1MFA7_9MICC</name>
<gene>
    <name evidence="6" type="ORF">LJ757_14805</name>
</gene>
<dbReference type="Pfam" id="PF00939">
    <property type="entry name" value="Na_sulph_symp"/>
    <property type="match status" value="1"/>
</dbReference>
<dbReference type="InterPro" id="IPR001898">
    <property type="entry name" value="SLC13A/DASS"/>
</dbReference>
<accession>A0A9X1MFA7</accession>
<feature type="transmembrane region" description="Helical" evidence="5">
    <location>
        <begin position="113"/>
        <end position="137"/>
    </location>
</feature>
<dbReference type="InterPro" id="IPR051679">
    <property type="entry name" value="DASS-Related_Transporters"/>
</dbReference>
<dbReference type="PANTHER" id="PTHR43652:SF2">
    <property type="entry name" value="BASIC AMINO ACID ANTIPORTER YFCC-RELATED"/>
    <property type="match status" value="1"/>
</dbReference>
<comment type="caution">
    <text evidence="6">The sequence shown here is derived from an EMBL/GenBank/DDBJ whole genome shotgun (WGS) entry which is preliminary data.</text>
</comment>
<feature type="transmembrane region" description="Helical" evidence="5">
    <location>
        <begin position="234"/>
        <end position="257"/>
    </location>
</feature>
<feature type="transmembrane region" description="Helical" evidence="5">
    <location>
        <begin position="478"/>
        <end position="504"/>
    </location>
</feature>
<dbReference type="EMBL" id="JAJFZV010000016">
    <property type="protein sequence ID" value="MCC3299058.1"/>
    <property type="molecule type" value="Genomic_DNA"/>
</dbReference>
<dbReference type="RefSeq" id="WP_227897010.1">
    <property type="nucleotide sequence ID" value="NZ_CP099466.1"/>
</dbReference>
<feature type="transmembrane region" description="Helical" evidence="5">
    <location>
        <begin position="413"/>
        <end position="429"/>
    </location>
</feature>
<feature type="transmembrane region" description="Helical" evidence="5">
    <location>
        <begin position="297"/>
        <end position="313"/>
    </location>
</feature>
<comment type="subcellular location">
    <subcellularLocation>
        <location evidence="1">Membrane</location>
        <topology evidence="1">Multi-pass membrane protein</topology>
    </subcellularLocation>
</comment>
<dbReference type="AlphaFoldDB" id="A0A9X1MFA7"/>
<evidence type="ECO:0000256" key="1">
    <source>
        <dbReference type="ARBA" id="ARBA00004141"/>
    </source>
</evidence>
<feature type="transmembrane region" description="Helical" evidence="5">
    <location>
        <begin position="33"/>
        <end position="53"/>
    </location>
</feature>
<keyword evidence="2 5" id="KW-0812">Transmembrane</keyword>
<evidence type="ECO:0000256" key="3">
    <source>
        <dbReference type="ARBA" id="ARBA00022989"/>
    </source>
</evidence>
<feature type="transmembrane region" description="Helical" evidence="5">
    <location>
        <begin position="388"/>
        <end position="406"/>
    </location>
</feature>